<feature type="signal peptide" evidence="12">
    <location>
        <begin position="1"/>
        <end position="16"/>
    </location>
</feature>
<evidence type="ECO:0000256" key="5">
    <source>
        <dbReference type="ARBA" id="ARBA00022989"/>
    </source>
</evidence>
<dbReference type="Gene3D" id="2.60.40.10">
    <property type="entry name" value="Immunoglobulins"/>
    <property type="match status" value="1"/>
</dbReference>
<dbReference type="SUPFAM" id="SSF48726">
    <property type="entry name" value="Immunoglobulin"/>
    <property type="match status" value="1"/>
</dbReference>
<evidence type="ECO:0000313" key="14">
    <source>
        <dbReference type="EMBL" id="KYO25450.1"/>
    </source>
</evidence>
<dbReference type="GO" id="GO:0009897">
    <property type="term" value="C:external side of plasma membrane"/>
    <property type="evidence" value="ECO:0007669"/>
    <property type="project" value="TreeGrafter"/>
</dbReference>
<dbReference type="PROSITE" id="PS50835">
    <property type="entry name" value="IG_LIKE"/>
    <property type="match status" value="1"/>
</dbReference>
<evidence type="ECO:0000256" key="10">
    <source>
        <dbReference type="ARBA" id="ARBA00023319"/>
    </source>
</evidence>
<dbReference type="PROSITE" id="PS00290">
    <property type="entry name" value="IG_MHC"/>
    <property type="match status" value="1"/>
</dbReference>
<comment type="subcellular location">
    <subcellularLocation>
        <location evidence="1">Cell membrane</location>
        <topology evidence="1">Single-pass type I membrane protein</topology>
    </subcellularLocation>
</comment>
<dbReference type="InterPro" id="IPR007110">
    <property type="entry name" value="Ig-like_dom"/>
</dbReference>
<accession>A0A151MM33</accession>
<keyword evidence="2" id="KW-1003">Cell membrane</keyword>
<protein>
    <recommendedName>
        <fullName evidence="13">Ig-like domain-containing protein</fullName>
    </recommendedName>
</protein>
<evidence type="ECO:0000256" key="1">
    <source>
        <dbReference type="ARBA" id="ARBA00004251"/>
    </source>
</evidence>
<evidence type="ECO:0000256" key="7">
    <source>
        <dbReference type="ARBA" id="ARBA00023157"/>
    </source>
</evidence>
<evidence type="ECO:0000256" key="11">
    <source>
        <dbReference type="SAM" id="MobiDB-lite"/>
    </source>
</evidence>
<keyword evidence="3" id="KW-0812">Transmembrane</keyword>
<keyword evidence="6" id="KW-0472">Membrane</keyword>
<dbReference type="AlphaFoldDB" id="A0A151MM33"/>
<keyword evidence="15" id="KW-1185">Reference proteome</keyword>
<dbReference type="InterPro" id="IPR051713">
    <property type="entry name" value="T-cell_Activation_Regulation"/>
</dbReference>
<proteinExistence type="predicted"/>
<gene>
    <name evidence="14" type="ORF">Y1Q_0016054</name>
</gene>
<organism evidence="14 15">
    <name type="scientific">Alligator mississippiensis</name>
    <name type="common">American alligator</name>
    <dbReference type="NCBI Taxonomy" id="8496"/>
    <lineage>
        <taxon>Eukaryota</taxon>
        <taxon>Metazoa</taxon>
        <taxon>Chordata</taxon>
        <taxon>Craniata</taxon>
        <taxon>Vertebrata</taxon>
        <taxon>Euteleostomi</taxon>
        <taxon>Archelosauria</taxon>
        <taxon>Archosauria</taxon>
        <taxon>Crocodylia</taxon>
        <taxon>Alligatoridae</taxon>
        <taxon>Alligatorinae</taxon>
        <taxon>Alligator</taxon>
    </lineage>
</organism>
<dbReference type="GO" id="GO:0006955">
    <property type="term" value="P:immune response"/>
    <property type="evidence" value="ECO:0007669"/>
    <property type="project" value="TreeGrafter"/>
</dbReference>
<keyword evidence="9" id="KW-0325">Glycoprotein</keyword>
<dbReference type="InterPro" id="IPR013106">
    <property type="entry name" value="Ig_V-set"/>
</dbReference>
<comment type="caution">
    <text evidence="14">The sequence shown here is derived from an EMBL/GenBank/DDBJ whole genome shotgun (WGS) entry which is preliminary data.</text>
</comment>
<dbReference type="GO" id="GO:0042102">
    <property type="term" value="P:positive regulation of T cell proliferation"/>
    <property type="evidence" value="ECO:0007669"/>
    <property type="project" value="TreeGrafter"/>
</dbReference>
<name>A0A151MM33_ALLMI</name>
<evidence type="ECO:0000259" key="13">
    <source>
        <dbReference type="PROSITE" id="PS50835"/>
    </source>
</evidence>
<evidence type="ECO:0000256" key="8">
    <source>
        <dbReference type="ARBA" id="ARBA00023170"/>
    </source>
</evidence>
<reference evidence="14 15" key="1">
    <citation type="journal article" date="2012" name="Genome Biol.">
        <title>Sequencing three crocodilian genomes to illuminate the evolution of archosaurs and amniotes.</title>
        <authorList>
            <person name="St John J.A."/>
            <person name="Braun E.L."/>
            <person name="Isberg S.R."/>
            <person name="Miles L.G."/>
            <person name="Chong A.Y."/>
            <person name="Gongora J."/>
            <person name="Dalzell P."/>
            <person name="Moran C."/>
            <person name="Bed'hom B."/>
            <person name="Abzhanov A."/>
            <person name="Burgess S.C."/>
            <person name="Cooksey A.M."/>
            <person name="Castoe T.A."/>
            <person name="Crawford N.G."/>
            <person name="Densmore L.D."/>
            <person name="Drew J.C."/>
            <person name="Edwards S.V."/>
            <person name="Faircloth B.C."/>
            <person name="Fujita M.K."/>
            <person name="Greenwold M.J."/>
            <person name="Hoffmann F.G."/>
            <person name="Howard J.M."/>
            <person name="Iguchi T."/>
            <person name="Janes D.E."/>
            <person name="Khan S.Y."/>
            <person name="Kohno S."/>
            <person name="de Koning A.J."/>
            <person name="Lance S.L."/>
            <person name="McCarthy F.M."/>
            <person name="McCormack J.E."/>
            <person name="Merchant M.E."/>
            <person name="Peterson D.G."/>
            <person name="Pollock D.D."/>
            <person name="Pourmand N."/>
            <person name="Raney B.J."/>
            <person name="Roessler K.A."/>
            <person name="Sanford J.R."/>
            <person name="Sawyer R.H."/>
            <person name="Schmidt C.J."/>
            <person name="Triplett E.W."/>
            <person name="Tuberville T.D."/>
            <person name="Venegas-Anaya M."/>
            <person name="Howard J.T."/>
            <person name="Jarvis E.D."/>
            <person name="Guillette L.J.Jr."/>
            <person name="Glenn T.C."/>
            <person name="Green R.E."/>
            <person name="Ray D.A."/>
        </authorList>
    </citation>
    <scope>NUCLEOTIDE SEQUENCE [LARGE SCALE GENOMIC DNA]</scope>
    <source>
        <strain evidence="14">KSC_2009_1</strain>
    </source>
</reference>
<evidence type="ECO:0000256" key="2">
    <source>
        <dbReference type="ARBA" id="ARBA00022475"/>
    </source>
</evidence>
<dbReference type="SMART" id="SM00409">
    <property type="entry name" value="IG"/>
    <property type="match status" value="1"/>
</dbReference>
<dbReference type="GO" id="GO:0042130">
    <property type="term" value="P:negative regulation of T cell proliferation"/>
    <property type="evidence" value="ECO:0007669"/>
    <property type="project" value="TreeGrafter"/>
</dbReference>
<feature type="compositionally biased region" description="Basic and acidic residues" evidence="11">
    <location>
        <begin position="142"/>
        <end position="156"/>
    </location>
</feature>
<dbReference type="GO" id="GO:0031295">
    <property type="term" value="P:T cell costimulation"/>
    <property type="evidence" value="ECO:0007669"/>
    <property type="project" value="TreeGrafter"/>
</dbReference>
<evidence type="ECO:0000256" key="9">
    <source>
        <dbReference type="ARBA" id="ARBA00023180"/>
    </source>
</evidence>
<feature type="domain" description="Ig-like" evidence="13">
    <location>
        <begin position="26"/>
        <end position="134"/>
    </location>
</feature>
<dbReference type="InterPro" id="IPR013783">
    <property type="entry name" value="Ig-like_fold"/>
</dbReference>
<keyword evidence="4 12" id="KW-0732">Signal</keyword>
<dbReference type="PANTHER" id="PTHR25466">
    <property type="entry name" value="T-LYMPHOCYTE ACTIVATION ANTIGEN"/>
    <property type="match status" value="1"/>
</dbReference>
<sequence>MLLLLLGAALVRPGSGPFPAAQLTAPNLLHAGSQLQVFVEPSSRVRLGSRALLLCRFAVGGPVALGSLQVAWYSQEKCVVQYDQGTREAQPHASLPKDEQLCQGNGSLSLSSVRVADEGSYRCKVGHEAEEQLGKPTTLRVLGEDHEQPHRALARD</sequence>
<feature type="region of interest" description="Disordered" evidence="11">
    <location>
        <begin position="134"/>
        <end position="156"/>
    </location>
</feature>
<keyword evidence="5" id="KW-1133">Transmembrane helix</keyword>
<keyword evidence="10" id="KW-0393">Immunoglobulin domain</keyword>
<keyword evidence="7" id="KW-1015">Disulfide bond</keyword>
<evidence type="ECO:0000313" key="15">
    <source>
        <dbReference type="Proteomes" id="UP000050525"/>
    </source>
</evidence>
<dbReference type="Proteomes" id="UP000050525">
    <property type="component" value="Unassembled WGS sequence"/>
</dbReference>
<feature type="chain" id="PRO_5007585260" description="Ig-like domain-containing protein" evidence="12">
    <location>
        <begin position="17"/>
        <end position="156"/>
    </location>
</feature>
<evidence type="ECO:0000256" key="6">
    <source>
        <dbReference type="ARBA" id="ARBA00023136"/>
    </source>
</evidence>
<dbReference type="PANTHER" id="PTHR25466:SF3">
    <property type="entry name" value="PROGRAMMED CELL DEATH 1 LIGAND 1"/>
    <property type="match status" value="1"/>
</dbReference>
<dbReference type="GO" id="GO:0007166">
    <property type="term" value="P:cell surface receptor signaling pathway"/>
    <property type="evidence" value="ECO:0007669"/>
    <property type="project" value="TreeGrafter"/>
</dbReference>
<keyword evidence="8" id="KW-0675">Receptor</keyword>
<dbReference type="Pfam" id="PF07686">
    <property type="entry name" value="V-set"/>
    <property type="match status" value="1"/>
</dbReference>
<evidence type="ECO:0000256" key="3">
    <source>
        <dbReference type="ARBA" id="ARBA00022692"/>
    </source>
</evidence>
<dbReference type="InterPro" id="IPR003006">
    <property type="entry name" value="Ig/MHC_CS"/>
</dbReference>
<dbReference type="GO" id="GO:0071222">
    <property type="term" value="P:cellular response to lipopolysaccharide"/>
    <property type="evidence" value="ECO:0007669"/>
    <property type="project" value="TreeGrafter"/>
</dbReference>
<dbReference type="EMBL" id="AKHW03005789">
    <property type="protein sequence ID" value="KYO25450.1"/>
    <property type="molecule type" value="Genomic_DNA"/>
</dbReference>
<dbReference type="InterPro" id="IPR036179">
    <property type="entry name" value="Ig-like_dom_sf"/>
</dbReference>
<dbReference type="InterPro" id="IPR003599">
    <property type="entry name" value="Ig_sub"/>
</dbReference>
<evidence type="ECO:0000256" key="12">
    <source>
        <dbReference type="SAM" id="SignalP"/>
    </source>
</evidence>
<evidence type="ECO:0000256" key="4">
    <source>
        <dbReference type="ARBA" id="ARBA00022729"/>
    </source>
</evidence>